<gene>
    <name evidence="2" type="ORF">PO878_06280</name>
</gene>
<dbReference type="RefSeq" id="WP_272737851.1">
    <property type="nucleotide sequence ID" value="NZ_CP116942.1"/>
</dbReference>
<protein>
    <submittedName>
        <fullName evidence="2">Uncharacterized protein</fullName>
    </submittedName>
</protein>
<evidence type="ECO:0000313" key="3">
    <source>
        <dbReference type="Proteomes" id="UP001216390"/>
    </source>
</evidence>
<dbReference type="EMBL" id="CP116942">
    <property type="protein sequence ID" value="WCO68334.1"/>
    <property type="molecule type" value="Genomic_DNA"/>
</dbReference>
<organism evidence="2 3">
    <name type="scientific">Iamia majanohamensis</name>
    <dbReference type="NCBI Taxonomy" id="467976"/>
    <lineage>
        <taxon>Bacteria</taxon>
        <taxon>Bacillati</taxon>
        <taxon>Actinomycetota</taxon>
        <taxon>Acidimicrobiia</taxon>
        <taxon>Acidimicrobiales</taxon>
        <taxon>Iamiaceae</taxon>
        <taxon>Iamia</taxon>
    </lineage>
</organism>
<reference evidence="2" key="1">
    <citation type="submission" date="2023-01" db="EMBL/GenBank/DDBJ databases">
        <title>The diversity of Class Acidimicrobiia in South China Sea sediment environments and the proposal of Iamia marina sp. nov., a novel species of the genus Iamia.</title>
        <authorList>
            <person name="He Y."/>
            <person name="Tian X."/>
        </authorList>
    </citation>
    <scope>NUCLEOTIDE SEQUENCE</scope>
    <source>
        <strain evidence="2">DSM 19957</strain>
    </source>
</reference>
<keyword evidence="3" id="KW-1185">Reference proteome</keyword>
<dbReference type="KEGG" id="ima:PO878_06280"/>
<dbReference type="InterPro" id="IPR036498">
    <property type="entry name" value="Nfu/NifU_N_sf"/>
</dbReference>
<dbReference type="SUPFAM" id="SSF110836">
    <property type="entry name" value="Hypothetical protein SAV1430"/>
    <property type="match status" value="1"/>
</dbReference>
<feature type="region of interest" description="Disordered" evidence="1">
    <location>
        <begin position="123"/>
        <end position="193"/>
    </location>
</feature>
<feature type="compositionally biased region" description="Acidic residues" evidence="1">
    <location>
        <begin position="159"/>
        <end position="193"/>
    </location>
</feature>
<feature type="compositionally biased region" description="Low complexity" evidence="1">
    <location>
        <begin position="124"/>
        <end position="158"/>
    </location>
</feature>
<name>A0AAF0BX66_9ACTN</name>
<dbReference type="AlphaFoldDB" id="A0AAF0BX66"/>
<accession>A0AAF0BX66</accession>
<sequence>MGQPIVVVEKPSVANPGMVRFETNRPLTGMSHERYLSGTEVRGDRPSDELARRLLAHGGVEAVHMNGSVVTVDLAKGHGSDGLRQVIEGLFIHYVPESAEALEDVVEDADQPTSEGELVEQELAAEGTAPAPAAAPSQPSGDAEVLPDAEATPAGAEADAAEAEAASEDTPAEAGAEETPVEAGAEETPESAS</sequence>
<proteinExistence type="predicted"/>
<evidence type="ECO:0000256" key="1">
    <source>
        <dbReference type="SAM" id="MobiDB-lite"/>
    </source>
</evidence>
<evidence type="ECO:0000313" key="2">
    <source>
        <dbReference type="EMBL" id="WCO68334.1"/>
    </source>
</evidence>
<dbReference type="Proteomes" id="UP001216390">
    <property type="component" value="Chromosome"/>
</dbReference>